<sequence>MDNVPVGITRDQWTSFVNYRYKEETQMAETGRKPGRAQLYLATHTKNDGSYVNEEAKEICLSDELVDPFHLWMQEDLLALVIPVTAIEIHFNRSGCIRIT</sequence>
<evidence type="ECO:0000313" key="2">
    <source>
        <dbReference type="RefSeq" id="XP_075083683.1"/>
    </source>
</evidence>
<gene>
    <name evidence="2" type="primary">LOC107781519</name>
</gene>
<reference evidence="2" key="2">
    <citation type="submission" date="2025-08" db="UniProtKB">
        <authorList>
            <consortium name="RefSeq"/>
        </authorList>
    </citation>
    <scope>IDENTIFICATION</scope>
    <source>
        <tissue evidence="2">Leaf</tissue>
    </source>
</reference>
<dbReference type="Proteomes" id="UP000790787">
    <property type="component" value="Chromosome 12"/>
</dbReference>
<accession>A0AC58SFD0</accession>
<proteinExistence type="predicted"/>
<keyword evidence="1" id="KW-1185">Reference proteome</keyword>
<protein>
    <submittedName>
        <fullName evidence="2">Uncharacterized protein LOC107781519</fullName>
    </submittedName>
</protein>
<dbReference type="RefSeq" id="XP_075083683.1">
    <property type="nucleotide sequence ID" value="XM_075227582.1"/>
</dbReference>
<reference evidence="1" key="1">
    <citation type="journal article" date="2014" name="Nat. Commun.">
        <title>The tobacco genome sequence and its comparison with those of tomato and potato.</title>
        <authorList>
            <person name="Sierro N."/>
            <person name="Battey J.N."/>
            <person name="Ouadi S."/>
            <person name="Bakaher N."/>
            <person name="Bovet L."/>
            <person name="Willig A."/>
            <person name="Goepfert S."/>
            <person name="Peitsch M.C."/>
            <person name="Ivanov N.V."/>
        </authorList>
    </citation>
    <scope>NUCLEOTIDE SEQUENCE [LARGE SCALE GENOMIC DNA]</scope>
</reference>
<organism evidence="1 2">
    <name type="scientific">Nicotiana tabacum</name>
    <name type="common">Common tobacco</name>
    <dbReference type="NCBI Taxonomy" id="4097"/>
    <lineage>
        <taxon>Eukaryota</taxon>
        <taxon>Viridiplantae</taxon>
        <taxon>Streptophyta</taxon>
        <taxon>Embryophyta</taxon>
        <taxon>Tracheophyta</taxon>
        <taxon>Spermatophyta</taxon>
        <taxon>Magnoliopsida</taxon>
        <taxon>eudicotyledons</taxon>
        <taxon>Gunneridae</taxon>
        <taxon>Pentapetalae</taxon>
        <taxon>asterids</taxon>
        <taxon>lamiids</taxon>
        <taxon>Solanales</taxon>
        <taxon>Solanaceae</taxon>
        <taxon>Nicotianoideae</taxon>
        <taxon>Nicotianeae</taxon>
        <taxon>Nicotiana</taxon>
    </lineage>
</organism>
<name>A0AC58SFD0_TOBAC</name>
<evidence type="ECO:0000313" key="1">
    <source>
        <dbReference type="Proteomes" id="UP000790787"/>
    </source>
</evidence>